<feature type="domain" description="START" evidence="1">
    <location>
        <begin position="30"/>
        <end position="232"/>
    </location>
</feature>
<evidence type="ECO:0000313" key="4">
    <source>
        <dbReference type="WBParaSite" id="ASIM_0001433601-mRNA-1"/>
    </source>
</evidence>
<dbReference type="Gene3D" id="3.30.530.20">
    <property type="match status" value="1"/>
</dbReference>
<dbReference type="Proteomes" id="UP000267096">
    <property type="component" value="Unassembled WGS sequence"/>
</dbReference>
<sequence>MSTSYKIAGVVDVLQPAHQKYKDALYSAGQAMEDLIHICRSVQFETHEGWEKRASRKNFIVYSKLFPIGNVFTLRTEIEFPLEQIFREHWNNFEKTPQFNKNAAFAKRVVTLAPLADIIHYGLSEDIGVSARDFLAGRMTRRLGNEIFVAARSFEENSYESIKDSIRGNLVLGGARFRANQANPRNTIIDYVLCAELSGSDVSSEKNDQILMKFMIEDIECVKNQIQHIRVRVERKTRMGVAR</sequence>
<evidence type="ECO:0000259" key="1">
    <source>
        <dbReference type="SMART" id="SM00234"/>
    </source>
</evidence>
<reference evidence="2 3" key="2">
    <citation type="submission" date="2018-11" db="EMBL/GenBank/DDBJ databases">
        <authorList>
            <consortium name="Pathogen Informatics"/>
        </authorList>
    </citation>
    <scope>NUCLEOTIDE SEQUENCE [LARGE SCALE GENOMIC DNA]</scope>
</reference>
<dbReference type="CDD" id="cd00177">
    <property type="entry name" value="START"/>
    <property type="match status" value="1"/>
</dbReference>
<reference evidence="4" key="1">
    <citation type="submission" date="2017-02" db="UniProtKB">
        <authorList>
            <consortium name="WormBaseParasite"/>
        </authorList>
    </citation>
    <scope>IDENTIFICATION</scope>
</reference>
<dbReference type="OrthoDB" id="74575at2759"/>
<proteinExistence type="predicted"/>
<dbReference type="PANTHER" id="PTHR46121">
    <property type="entry name" value="STEROIDOGENIC ACUTE REGULATORY PROTEIN-LIKE"/>
    <property type="match status" value="1"/>
</dbReference>
<name>A0A0M3K0J8_ANISI</name>
<dbReference type="WBParaSite" id="ASIM_0001433601-mRNA-1">
    <property type="protein sequence ID" value="ASIM_0001433601-mRNA-1"/>
    <property type="gene ID" value="ASIM_0001433601"/>
</dbReference>
<dbReference type="SMART" id="SM00234">
    <property type="entry name" value="START"/>
    <property type="match status" value="1"/>
</dbReference>
<dbReference type="GO" id="GO:0099044">
    <property type="term" value="P:vesicle tethering to endoplasmic reticulum"/>
    <property type="evidence" value="ECO:0007669"/>
    <property type="project" value="TreeGrafter"/>
</dbReference>
<dbReference type="GO" id="GO:0005789">
    <property type="term" value="C:endoplasmic reticulum membrane"/>
    <property type="evidence" value="ECO:0007669"/>
    <property type="project" value="TreeGrafter"/>
</dbReference>
<dbReference type="InterPro" id="IPR051869">
    <property type="entry name" value="STARD3"/>
</dbReference>
<evidence type="ECO:0000313" key="3">
    <source>
        <dbReference type="Proteomes" id="UP000267096"/>
    </source>
</evidence>
<organism evidence="4">
    <name type="scientific">Anisakis simplex</name>
    <name type="common">Herring worm</name>
    <dbReference type="NCBI Taxonomy" id="6269"/>
    <lineage>
        <taxon>Eukaryota</taxon>
        <taxon>Metazoa</taxon>
        <taxon>Ecdysozoa</taxon>
        <taxon>Nematoda</taxon>
        <taxon>Chromadorea</taxon>
        <taxon>Rhabditida</taxon>
        <taxon>Spirurina</taxon>
        <taxon>Ascaridomorpha</taxon>
        <taxon>Ascaridoidea</taxon>
        <taxon>Anisakidae</taxon>
        <taxon>Anisakis</taxon>
        <taxon>Anisakis simplex complex</taxon>
    </lineage>
</organism>
<dbReference type="PANTHER" id="PTHR46121:SF3">
    <property type="entry name" value="STEROIDOGENIC ACUTE REGULATORY-LIKE PROTEIN 1"/>
    <property type="match status" value="1"/>
</dbReference>
<accession>A0A0M3K0J8</accession>
<dbReference type="GO" id="GO:0031902">
    <property type="term" value="C:late endosome membrane"/>
    <property type="evidence" value="ECO:0007669"/>
    <property type="project" value="TreeGrafter"/>
</dbReference>
<dbReference type="GO" id="GO:0005765">
    <property type="term" value="C:lysosomal membrane"/>
    <property type="evidence" value="ECO:0007669"/>
    <property type="project" value="TreeGrafter"/>
</dbReference>
<dbReference type="InterPro" id="IPR023393">
    <property type="entry name" value="START-like_dom_sf"/>
</dbReference>
<evidence type="ECO:0000313" key="2">
    <source>
        <dbReference type="EMBL" id="VDK50520.1"/>
    </source>
</evidence>
<dbReference type="SUPFAM" id="SSF55961">
    <property type="entry name" value="Bet v1-like"/>
    <property type="match status" value="1"/>
</dbReference>
<dbReference type="GO" id="GO:0008289">
    <property type="term" value="F:lipid binding"/>
    <property type="evidence" value="ECO:0007669"/>
    <property type="project" value="InterPro"/>
</dbReference>
<protein>
    <submittedName>
        <fullName evidence="4">Steroidogenic acute regulatory-like protein 1 (inferred by orthology to a C. elegans protein)</fullName>
    </submittedName>
</protein>
<dbReference type="GO" id="GO:0140284">
    <property type="term" value="C:endoplasmic reticulum-endosome membrane contact site"/>
    <property type="evidence" value="ECO:0007669"/>
    <property type="project" value="TreeGrafter"/>
</dbReference>
<dbReference type="AlphaFoldDB" id="A0A0M3K0J8"/>
<gene>
    <name evidence="2" type="ORF">ASIM_LOCUS13764</name>
</gene>
<dbReference type="InterPro" id="IPR002913">
    <property type="entry name" value="START_lipid-bd_dom"/>
</dbReference>
<dbReference type="Pfam" id="PF01852">
    <property type="entry name" value="START"/>
    <property type="match status" value="1"/>
</dbReference>
<dbReference type="EMBL" id="UYRR01031491">
    <property type="protein sequence ID" value="VDK50520.1"/>
    <property type="molecule type" value="Genomic_DNA"/>
</dbReference>
<keyword evidence="3" id="KW-1185">Reference proteome</keyword>